<dbReference type="PANTHER" id="PTHR21262:SF31">
    <property type="entry name" value="GTP PYROPHOSPHOKINASE"/>
    <property type="match status" value="1"/>
</dbReference>
<evidence type="ECO:0000313" key="6">
    <source>
        <dbReference type="Proteomes" id="UP000178323"/>
    </source>
</evidence>
<dbReference type="FunFam" id="3.10.20.30:FF:000002">
    <property type="entry name" value="GTP pyrophosphokinase (RelA/SpoT)"/>
    <property type="match status" value="1"/>
</dbReference>
<dbReference type="SMART" id="SM00471">
    <property type="entry name" value="HDc"/>
    <property type="match status" value="1"/>
</dbReference>
<evidence type="ECO:0000313" key="5">
    <source>
        <dbReference type="EMBL" id="OGF20357.1"/>
    </source>
</evidence>
<evidence type="ECO:0000259" key="4">
    <source>
        <dbReference type="PROSITE" id="PS51880"/>
    </source>
</evidence>
<dbReference type="CDD" id="cd05399">
    <property type="entry name" value="NT_Rel-Spo_like"/>
    <property type="match status" value="1"/>
</dbReference>
<comment type="caution">
    <text evidence="5">The sequence shown here is derived from an EMBL/GenBank/DDBJ whole genome shotgun (WGS) entry which is preliminary data.</text>
</comment>
<dbReference type="SUPFAM" id="SSF109604">
    <property type="entry name" value="HD-domain/PDEase-like"/>
    <property type="match status" value="1"/>
</dbReference>
<dbReference type="STRING" id="1797985.A2Y83_02025"/>
<dbReference type="GO" id="GO:0005886">
    <property type="term" value="C:plasma membrane"/>
    <property type="evidence" value="ECO:0007669"/>
    <property type="project" value="TreeGrafter"/>
</dbReference>
<reference evidence="5 6" key="1">
    <citation type="journal article" date="2016" name="Nat. Commun.">
        <title>Thousands of microbial genomes shed light on interconnected biogeochemical processes in an aquifer system.</title>
        <authorList>
            <person name="Anantharaman K."/>
            <person name="Brown C.T."/>
            <person name="Hug L.A."/>
            <person name="Sharon I."/>
            <person name="Castelle C.J."/>
            <person name="Probst A.J."/>
            <person name="Thomas B.C."/>
            <person name="Singh A."/>
            <person name="Wilkins M.J."/>
            <person name="Karaoz U."/>
            <person name="Brodie E.L."/>
            <person name="Williams K.H."/>
            <person name="Hubbard S.S."/>
            <person name="Banfield J.F."/>
        </authorList>
    </citation>
    <scope>NUCLEOTIDE SEQUENCE [LARGE SCALE GENOMIC DNA]</scope>
</reference>
<dbReference type="NCBIfam" id="TIGR00691">
    <property type="entry name" value="spoT_relA"/>
    <property type="match status" value="1"/>
</dbReference>
<accession>A0A1F5S0Y1</accession>
<dbReference type="EMBL" id="MFFS01000094">
    <property type="protein sequence ID" value="OGF20357.1"/>
    <property type="molecule type" value="Genomic_DNA"/>
</dbReference>
<dbReference type="InterPro" id="IPR012676">
    <property type="entry name" value="TGS-like"/>
</dbReference>
<dbReference type="InterPro" id="IPR004095">
    <property type="entry name" value="TGS"/>
</dbReference>
<dbReference type="SUPFAM" id="SSF81271">
    <property type="entry name" value="TGS-like"/>
    <property type="match status" value="1"/>
</dbReference>
<dbReference type="PROSITE" id="PS51831">
    <property type="entry name" value="HD"/>
    <property type="match status" value="1"/>
</dbReference>
<sequence>MNLNTLKQLIQANNPKADLALIERAYEFAENAHNGQKRTNGEPYINHSLNTAVTLAELNLDATTIAAGLLHDVPEDTNVSLEEVKNEFGEEISGLVERITKLGTIKYRGIERYIENLRKMFIAMAEDVRVIFIKFADRLHNLRTLNALPRAKQLRIAKESLEIYAPIASRLGMGQLKGQMENLAFSYVYPEEFAKLNDMISKQYKDRVQLINKIKGDIDKKLRESGIEPISIKGRTKHLYSIYKKLLRHDREIIKIHDIVALRIIVKDLPDCYGALGIIHQLWKPLKGRIKDYIAQPKPNGYQSLHTTVFCEKETVEFQIRTKEMDDDAEYGIAAHWFYDENGSILPKKSLEWMREINSWRKEVEENKKYLDTLKFDVFQNRIFVFTPKGDVIDLPEDSTPIDFAYHIHTDIGNKCVSARINDHIAQLDAKLKSGDMVEVITDPKKKGPNRNWLRFVKTNVAKGRIKNATKAFGIFPFRE</sequence>
<dbReference type="InterPro" id="IPR043519">
    <property type="entry name" value="NT_sf"/>
</dbReference>
<name>A0A1F5S0Y1_9BACT</name>
<comment type="function">
    <text evidence="2">In eubacteria ppGpp (guanosine 3'-diphosphate 5'-diphosphate) is a mediator of the stringent response that coordinates a variety of cellular activities in response to changes in nutritional abundance.</text>
</comment>
<dbReference type="Pfam" id="PF02824">
    <property type="entry name" value="TGS"/>
    <property type="match status" value="1"/>
</dbReference>
<dbReference type="InterPro" id="IPR012675">
    <property type="entry name" value="Beta-grasp_dom_sf"/>
</dbReference>
<dbReference type="InterPro" id="IPR033655">
    <property type="entry name" value="TGS_RelA/SpoT"/>
</dbReference>
<protein>
    <recommendedName>
        <fullName evidence="7">TGS domain-containing protein</fullName>
    </recommendedName>
</protein>
<dbReference type="InterPro" id="IPR006674">
    <property type="entry name" value="HD_domain"/>
</dbReference>
<dbReference type="PROSITE" id="PS51880">
    <property type="entry name" value="TGS"/>
    <property type="match status" value="1"/>
</dbReference>
<dbReference type="SMART" id="SM00954">
    <property type="entry name" value="RelA_SpoT"/>
    <property type="match status" value="1"/>
</dbReference>
<proteinExistence type="inferred from homology"/>
<dbReference type="Gene3D" id="3.10.20.30">
    <property type="match status" value="1"/>
</dbReference>
<dbReference type="Pfam" id="PF13328">
    <property type="entry name" value="HD_4"/>
    <property type="match status" value="1"/>
</dbReference>
<evidence type="ECO:0008006" key="7">
    <source>
        <dbReference type="Google" id="ProtNLM"/>
    </source>
</evidence>
<dbReference type="InterPro" id="IPR004811">
    <property type="entry name" value="RelA/Spo_fam"/>
</dbReference>
<dbReference type="Gene3D" id="1.10.3210.10">
    <property type="entry name" value="Hypothetical protein af1432"/>
    <property type="match status" value="1"/>
</dbReference>
<gene>
    <name evidence="5" type="ORF">A2Y83_02025</name>
</gene>
<dbReference type="InterPro" id="IPR003607">
    <property type="entry name" value="HD/PDEase_dom"/>
</dbReference>
<comment type="pathway">
    <text evidence="1">Purine metabolism.</text>
</comment>
<dbReference type="GO" id="GO:0015969">
    <property type="term" value="P:guanosine tetraphosphate metabolic process"/>
    <property type="evidence" value="ECO:0007669"/>
    <property type="project" value="InterPro"/>
</dbReference>
<dbReference type="Gene3D" id="3.30.460.10">
    <property type="entry name" value="Beta Polymerase, domain 2"/>
    <property type="match status" value="1"/>
</dbReference>
<dbReference type="AlphaFoldDB" id="A0A1F5S0Y1"/>
<dbReference type="FunFam" id="3.30.460.10:FF:000001">
    <property type="entry name" value="GTP pyrophosphokinase RelA"/>
    <property type="match status" value="1"/>
</dbReference>
<dbReference type="InterPro" id="IPR007685">
    <property type="entry name" value="RelA_SpoT"/>
</dbReference>
<dbReference type="CDD" id="cd01668">
    <property type="entry name" value="TGS_RSH"/>
    <property type="match status" value="1"/>
</dbReference>
<dbReference type="Pfam" id="PF04607">
    <property type="entry name" value="RelA_SpoT"/>
    <property type="match status" value="1"/>
</dbReference>
<feature type="domain" description="HD" evidence="3">
    <location>
        <begin position="44"/>
        <end position="142"/>
    </location>
</feature>
<comment type="similarity">
    <text evidence="2">Belongs to the relA/spoT family.</text>
</comment>
<evidence type="ECO:0000256" key="1">
    <source>
        <dbReference type="ARBA" id="ARBA00025704"/>
    </source>
</evidence>
<evidence type="ECO:0000259" key="3">
    <source>
        <dbReference type="PROSITE" id="PS51831"/>
    </source>
</evidence>
<dbReference type="Proteomes" id="UP000178323">
    <property type="component" value="Unassembled WGS sequence"/>
</dbReference>
<organism evidence="5 6">
    <name type="scientific">Candidatus Falkowbacteria bacterium RBG_13_39_14</name>
    <dbReference type="NCBI Taxonomy" id="1797985"/>
    <lineage>
        <taxon>Bacteria</taxon>
        <taxon>Candidatus Falkowiibacteriota</taxon>
    </lineage>
</organism>
<dbReference type="PANTHER" id="PTHR21262">
    <property type="entry name" value="GUANOSINE-3',5'-BIS DIPHOSPHATE 3'-PYROPHOSPHOHYDROLASE"/>
    <property type="match status" value="1"/>
</dbReference>
<dbReference type="SUPFAM" id="SSF81301">
    <property type="entry name" value="Nucleotidyltransferase"/>
    <property type="match status" value="1"/>
</dbReference>
<dbReference type="FunFam" id="1.10.3210.10:FF:000001">
    <property type="entry name" value="GTP pyrophosphokinase RelA"/>
    <property type="match status" value="1"/>
</dbReference>
<evidence type="ECO:0000256" key="2">
    <source>
        <dbReference type="RuleBase" id="RU003847"/>
    </source>
</evidence>
<feature type="domain" description="TGS" evidence="4">
    <location>
        <begin position="381"/>
        <end position="442"/>
    </location>
</feature>
<dbReference type="CDD" id="cd00077">
    <property type="entry name" value="HDc"/>
    <property type="match status" value="1"/>
</dbReference>